<evidence type="ECO:0000256" key="6">
    <source>
        <dbReference type="ARBA" id="ARBA00023310"/>
    </source>
</evidence>
<evidence type="ECO:0000256" key="3">
    <source>
        <dbReference type="ARBA" id="ARBA00022781"/>
    </source>
</evidence>
<dbReference type="Gene3D" id="1.10.520.20">
    <property type="entry name" value="N-terminal domain of the delta subunit of the F1F0-ATP synthase"/>
    <property type="match status" value="1"/>
</dbReference>
<comment type="subcellular location">
    <subcellularLocation>
        <location evidence="7">Cell membrane</location>
        <topology evidence="7">Peripheral membrane protein</topology>
    </subcellularLocation>
    <subcellularLocation>
        <location evidence="1">Membrane</location>
    </subcellularLocation>
</comment>
<keyword evidence="9" id="KW-1185">Reference proteome</keyword>
<evidence type="ECO:0000256" key="2">
    <source>
        <dbReference type="ARBA" id="ARBA00022448"/>
    </source>
</evidence>
<evidence type="ECO:0000256" key="5">
    <source>
        <dbReference type="ARBA" id="ARBA00023136"/>
    </source>
</evidence>
<dbReference type="PRINTS" id="PR00125">
    <property type="entry name" value="ATPASEDELTA"/>
</dbReference>
<evidence type="ECO:0000256" key="7">
    <source>
        <dbReference type="HAMAP-Rule" id="MF_01416"/>
    </source>
</evidence>
<organism evidence="8 9">
    <name type="scientific">Gemelliphila palaticanis</name>
    <dbReference type="NCBI Taxonomy" id="81950"/>
    <lineage>
        <taxon>Bacteria</taxon>
        <taxon>Bacillati</taxon>
        <taxon>Bacillota</taxon>
        <taxon>Bacilli</taxon>
        <taxon>Bacillales</taxon>
        <taxon>Gemellaceae</taxon>
        <taxon>Gemelliphila</taxon>
    </lineage>
</organism>
<protein>
    <recommendedName>
        <fullName evidence="7">ATP synthase subunit delta</fullName>
    </recommendedName>
    <alternativeName>
        <fullName evidence="7">ATP synthase F(1) sector subunit delta</fullName>
    </alternativeName>
    <alternativeName>
        <fullName evidence="7">F-type ATPase subunit delta</fullName>
        <shortName evidence="7">F-ATPase subunit delta</shortName>
    </alternativeName>
</protein>
<keyword evidence="3 7" id="KW-0375">Hydrogen ion transport</keyword>
<comment type="caution">
    <text evidence="8">The sequence shown here is derived from an EMBL/GenBank/DDBJ whole genome shotgun (WGS) entry which is preliminary data.</text>
</comment>
<dbReference type="InterPro" id="IPR000711">
    <property type="entry name" value="ATPase_OSCP/dsu"/>
</dbReference>
<gene>
    <name evidence="7 8" type="primary">atpH</name>
    <name evidence="8" type="ORF">HZY85_00480</name>
</gene>
<keyword evidence="4 7" id="KW-0406">Ion transport</keyword>
<evidence type="ECO:0000313" key="8">
    <source>
        <dbReference type="EMBL" id="NYS46671.1"/>
    </source>
</evidence>
<dbReference type="PANTHER" id="PTHR11910">
    <property type="entry name" value="ATP SYNTHASE DELTA CHAIN"/>
    <property type="match status" value="1"/>
</dbReference>
<dbReference type="Pfam" id="PF00213">
    <property type="entry name" value="OSCP"/>
    <property type="match status" value="1"/>
</dbReference>
<evidence type="ECO:0000313" key="9">
    <source>
        <dbReference type="Proteomes" id="UP000531840"/>
    </source>
</evidence>
<evidence type="ECO:0000256" key="4">
    <source>
        <dbReference type="ARBA" id="ARBA00023065"/>
    </source>
</evidence>
<dbReference type="RefSeq" id="WP_179939752.1">
    <property type="nucleotide sequence ID" value="NZ_JACBYF010000001.1"/>
</dbReference>
<keyword evidence="7" id="KW-1003">Cell membrane</keyword>
<accession>A0ABX2SWW4</accession>
<keyword evidence="2 7" id="KW-0813">Transport</keyword>
<dbReference type="HAMAP" id="MF_01416">
    <property type="entry name" value="ATP_synth_delta_bact"/>
    <property type="match status" value="1"/>
</dbReference>
<dbReference type="InterPro" id="IPR026015">
    <property type="entry name" value="ATP_synth_OSCP/delta_N_sf"/>
</dbReference>
<dbReference type="SUPFAM" id="SSF47928">
    <property type="entry name" value="N-terminal domain of the delta subunit of the F1F0-ATP synthase"/>
    <property type="match status" value="1"/>
</dbReference>
<dbReference type="EMBL" id="JACBYF010000001">
    <property type="protein sequence ID" value="NYS46671.1"/>
    <property type="molecule type" value="Genomic_DNA"/>
</dbReference>
<reference evidence="8 9" key="1">
    <citation type="submission" date="2020-07" db="EMBL/GenBank/DDBJ databases">
        <title>MOT database genomes.</title>
        <authorList>
            <person name="Joseph S."/>
            <person name="Aduse-Opoku J."/>
            <person name="Hashim A."/>
            <person name="Wade W."/>
            <person name="Curtis M."/>
        </authorList>
    </citation>
    <scope>NUCLEOTIDE SEQUENCE [LARGE SCALE GENOMIC DNA]</scope>
    <source>
        <strain evidence="8 9">CIP 106318</strain>
    </source>
</reference>
<keyword evidence="5 7" id="KW-0472">Membrane</keyword>
<comment type="function">
    <text evidence="7">This protein is part of the stalk that links CF(0) to CF(1). It either transmits conformational changes from CF(0) to CF(1) or is implicated in proton conduction.</text>
</comment>
<name>A0ABX2SWW4_9BACL</name>
<keyword evidence="6 7" id="KW-0066">ATP synthesis</keyword>
<evidence type="ECO:0000256" key="1">
    <source>
        <dbReference type="ARBA" id="ARBA00004370"/>
    </source>
</evidence>
<dbReference type="NCBIfam" id="TIGR01145">
    <property type="entry name" value="ATP_synt_delta"/>
    <property type="match status" value="1"/>
</dbReference>
<sequence>MSKSILANKIGRTLFNIAKENNVLSEVGNDLTQCSKAILKENSFITLMNNPNISKEQKSQFIDKTFIGVNEYVVNVVKILAGNLKISLISDVLEAYTELINLYENKVLVKVESVYELSEEEMSKLGESIKEKLKVDNVEVNNEIDKSLIGGLRISYNGKVIDSSIKAKIKDIQRKISAI</sequence>
<comment type="function">
    <text evidence="7">F(1)F(0) ATP synthase produces ATP from ADP in the presence of a proton or sodium gradient. F-type ATPases consist of two structural domains, F(1) containing the extramembraneous catalytic core and F(0) containing the membrane proton channel, linked together by a central stalk and a peripheral stalk. During catalysis, ATP synthesis in the catalytic domain of F(1) is coupled via a rotary mechanism of the central stalk subunits to proton translocation.</text>
</comment>
<comment type="similarity">
    <text evidence="7">Belongs to the ATPase delta chain family.</text>
</comment>
<dbReference type="Proteomes" id="UP000531840">
    <property type="component" value="Unassembled WGS sequence"/>
</dbReference>
<keyword evidence="7" id="KW-0139">CF(1)</keyword>
<proteinExistence type="inferred from homology"/>